<feature type="domain" description="ABC transporter" evidence="6">
    <location>
        <begin position="7"/>
        <end position="248"/>
    </location>
</feature>
<proteinExistence type="inferred from homology"/>
<dbReference type="GO" id="GO:0055085">
    <property type="term" value="P:transmembrane transport"/>
    <property type="evidence" value="ECO:0007669"/>
    <property type="project" value="UniProtKB-ARBA"/>
</dbReference>
<dbReference type="InterPro" id="IPR025662">
    <property type="entry name" value="Sigma_54_int_dom_ATP-bd_1"/>
</dbReference>
<evidence type="ECO:0000256" key="2">
    <source>
        <dbReference type="ARBA" id="ARBA00022448"/>
    </source>
</evidence>
<keyword evidence="7" id="KW-0378">Hydrolase</keyword>
<keyword evidence="3" id="KW-0547">Nucleotide-binding</keyword>
<feature type="domain" description="ABC transporter" evidence="6">
    <location>
        <begin position="286"/>
        <end position="525"/>
    </location>
</feature>
<dbReference type="SUPFAM" id="SSF52540">
    <property type="entry name" value="P-loop containing nucleoside triphosphate hydrolases"/>
    <property type="match status" value="2"/>
</dbReference>
<accession>A0A6N2T130</accession>
<evidence type="ECO:0000259" key="6">
    <source>
        <dbReference type="PROSITE" id="PS50893"/>
    </source>
</evidence>
<evidence type="ECO:0000256" key="3">
    <source>
        <dbReference type="ARBA" id="ARBA00022741"/>
    </source>
</evidence>
<dbReference type="CDD" id="cd03257">
    <property type="entry name" value="ABC_NikE_OppD_transporters"/>
    <property type="match status" value="2"/>
</dbReference>
<evidence type="ECO:0000313" key="7">
    <source>
        <dbReference type="EMBL" id="VYS98201.1"/>
    </source>
</evidence>
<dbReference type="EC" id="3.6.3.-" evidence="7"/>
<dbReference type="PROSITE" id="PS50893">
    <property type="entry name" value="ABC_TRANSPORTER_2"/>
    <property type="match status" value="2"/>
</dbReference>
<keyword evidence="4 7" id="KW-0067">ATP-binding</keyword>
<dbReference type="GO" id="GO:0005524">
    <property type="term" value="F:ATP binding"/>
    <property type="evidence" value="ECO:0007669"/>
    <property type="project" value="UniProtKB-KW"/>
</dbReference>
<name>A0A6N2T130_9ACTO</name>
<sequence>MSENQGLIASHISVTRDDGRILVDDVSIHAEAGRTLVIVGESGAGKSMLARTICALTPHTLNAQGQVTLGGREFDIVRQARAFKALRGKGIVWLPQDPFTSLSPTQRCSTQIIADTRLPKDARDERVRERLREVGLPERVAQAYPQELSGGMRQRVAIAAALDSSPGVFIADEPTTALDVTTQKEILDLLSELRESRSMALILITHDLALAREYGDEVVVMRHGKVVESGSVEKVFTHPENDYTRQLAAAEPRLDGPNPRSFTEESQAGHSSDVASEKKDVAPALVDARDLVKVFRGRSRRDQHVAVDGVSLSIAHQESVGIVGESGSGKTTLARLIIGLEKPDSGSIEVNGTPREKIRGASESGRPPMGIVFQNPYSALNPARTIGATLAEALRVGGRSAGEVPSLLESVGLPASYAKRYPARLSGGERQRVAIARALATRPQLLICDEAVSALDVSVQASVLELLLQLQRQQGFALLFITHDLAVARQMCDRLVVMKDGRIVEEGATEDILHSPTQEYTRVLLAAVPGQGSDDD</sequence>
<dbReference type="InterPro" id="IPR003439">
    <property type="entry name" value="ABC_transporter-like_ATP-bd"/>
</dbReference>
<dbReference type="Pfam" id="PF08352">
    <property type="entry name" value="oligo_HPY"/>
    <property type="match status" value="2"/>
</dbReference>
<dbReference type="PANTHER" id="PTHR43776">
    <property type="entry name" value="TRANSPORT ATP-BINDING PROTEIN"/>
    <property type="match status" value="1"/>
</dbReference>
<dbReference type="SMART" id="SM00382">
    <property type="entry name" value="AAA"/>
    <property type="match status" value="2"/>
</dbReference>
<dbReference type="NCBIfam" id="NF008453">
    <property type="entry name" value="PRK11308.1"/>
    <property type="match status" value="2"/>
</dbReference>
<protein>
    <submittedName>
        <fullName evidence="7">Glutathione import ATP-binding protein GsiA</fullName>
        <ecNumber evidence="7">3.6.3.-</ecNumber>
    </submittedName>
</protein>
<feature type="region of interest" description="Disordered" evidence="5">
    <location>
        <begin position="250"/>
        <end position="280"/>
    </location>
</feature>
<comment type="similarity">
    <text evidence="1">Belongs to the ABC transporter superfamily.</text>
</comment>
<dbReference type="GO" id="GO:0016887">
    <property type="term" value="F:ATP hydrolysis activity"/>
    <property type="evidence" value="ECO:0007669"/>
    <property type="project" value="InterPro"/>
</dbReference>
<feature type="compositionally biased region" description="Polar residues" evidence="5">
    <location>
        <begin position="260"/>
        <end position="274"/>
    </location>
</feature>
<dbReference type="Gene3D" id="3.40.50.300">
    <property type="entry name" value="P-loop containing nucleotide triphosphate hydrolases"/>
    <property type="match status" value="2"/>
</dbReference>
<keyword evidence="2" id="KW-0813">Transport</keyword>
<dbReference type="InterPro" id="IPR013563">
    <property type="entry name" value="Oligopep_ABC_C"/>
</dbReference>
<evidence type="ECO:0000256" key="5">
    <source>
        <dbReference type="SAM" id="MobiDB-lite"/>
    </source>
</evidence>
<reference evidence="7" key="1">
    <citation type="submission" date="2019-11" db="EMBL/GenBank/DDBJ databases">
        <authorList>
            <person name="Feng L."/>
        </authorList>
    </citation>
    <scope>NUCLEOTIDE SEQUENCE</scope>
    <source>
        <strain evidence="7">AodontolyticusLFYP35</strain>
    </source>
</reference>
<dbReference type="PROSITE" id="PS00675">
    <property type="entry name" value="SIGMA54_INTERACT_1"/>
    <property type="match status" value="1"/>
</dbReference>
<dbReference type="PROSITE" id="PS00211">
    <property type="entry name" value="ABC_TRANSPORTER_1"/>
    <property type="match status" value="2"/>
</dbReference>
<dbReference type="InterPro" id="IPR050319">
    <property type="entry name" value="ABC_transp_ATP-bind"/>
</dbReference>
<dbReference type="GO" id="GO:0015833">
    <property type="term" value="P:peptide transport"/>
    <property type="evidence" value="ECO:0007669"/>
    <property type="project" value="InterPro"/>
</dbReference>
<dbReference type="Pfam" id="PF00005">
    <property type="entry name" value="ABC_tran"/>
    <property type="match status" value="2"/>
</dbReference>
<dbReference type="PANTHER" id="PTHR43776:SF7">
    <property type="entry name" value="D,D-DIPEPTIDE TRANSPORT ATP-BINDING PROTEIN DDPF-RELATED"/>
    <property type="match status" value="1"/>
</dbReference>
<organism evidence="7">
    <name type="scientific">Schaalia odontolytica</name>
    <dbReference type="NCBI Taxonomy" id="1660"/>
    <lineage>
        <taxon>Bacteria</taxon>
        <taxon>Bacillati</taxon>
        <taxon>Actinomycetota</taxon>
        <taxon>Actinomycetes</taxon>
        <taxon>Actinomycetales</taxon>
        <taxon>Actinomycetaceae</taxon>
        <taxon>Schaalia</taxon>
    </lineage>
</organism>
<dbReference type="AlphaFoldDB" id="A0A6N2T130"/>
<dbReference type="EMBL" id="CACRSM010000002">
    <property type="protein sequence ID" value="VYS98201.1"/>
    <property type="molecule type" value="Genomic_DNA"/>
</dbReference>
<dbReference type="InterPro" id="IPR027417">
    <property type="entry name" value="P-loop_NTPase"/>
</dbReference>
<dbReference type="InterPro" id="IPR003593">
    <property type="entry name" value="AAA+_ATPase"/>
</dbReference>
<dbReference type="InterPro" id="IPR017871">
    <property type="entry name" value="ABC_transporter-like_CS"/>
</dbReference>
<evidence type="ECO:0000256" key="4">
    <source>
        <dbReference type="ARBA" id="ARBA00022840"/>
    </source>
</evidence>
<dbReference type="NCBIfam" id="NF007739">
    <property type="entry name" value="PRK10419.1"/>
    <property type="match status" value="2"/>
</dbReference>
<evidence type="ECO:0000256" key="1">
    <source>
        <dbReference type="ARBA" id="ARBA00005417"/>
    </source>
</evidence>
<gene>
    <name evidence="7" type="primary">gsiA_2</name>
    <name evidence="7" type="ORF">AOLFYP35_01085</name>
</gene>